<dbReference type="Gene3D" id="1.10.630.10">
    <property type="entry name" value="Cytochrome P450"/>
    <property type="match status" value="1"/>
</dbReference>
<evidence type="ECO:0000256" key="10">
    <source>
        <dbReference type="ARBA" id="ARBA00023033"/>
    </source>
</evidence>
<evidence type="ECO:0008006" key="15">
    <source>
        <dbReference type="Google" id="ProtNLM"/>
    </source>
</evidence>
<gene>
    <name evidence="13" type="ORF">C8Q71DRAFT_859598</name>
</gene>
<dbReference type="PANTHER" id="PTHR46300">
    <property type="entry name" value="P450, PUTATIVE (EUROFUNG)-RELATED-RELATED"/>
    <property type="match status" value="1"/>
</dbReference>
<organism evidence="13 14">
    <name type="scientific">Rhodofomes roseus</name>
    <dbReference type="NCBI Taxonomy" id="34475"/>
    <lineage>
        <taxon>Eukaryota</taxon>
        <taxon>Fungi</taxon>
        <taxon>Dikarya</taxon>
        <taxon>Basidiomycota</taxon>
        <taxon>Agaricomycotina</taxon>
        <taxon>Agaricomycetes</taxon>
        <taxon>Polyporales</taxon>
        <taxon>Rhodofomes</taxon>
    </lineage>
</organism>
<sequence>MTLTLLDVVLGLTLVTLVVLYVVQNRQTTSKRHLPPGPRPLPILGNAHQMPSDFAEKVFAQWKDLYGDIIFLRMFNTPVLVLNSAKAARDLLEKRSTKYSDRPYSIRFIELLGWDASFGLRN</sequence>
<evidence type="ECO:0000256" key="1">
    <source>
        <dbReference type="ARBA" id="ARBA00001971"/>
    </source>
</evidence>
<evidence type="ECO:0000256" key="12">
    <source>
        <dbReference type="SAM" id="Phobius"/>
    </source>
</evidence>
<dbReference type="Pfam" id="PF00067">
    <property type="entry name" value="p450"/>
    <property type="match status" value="1"/>
</dbReference>
<dbReference type="Proteomes" id="UP000814176">
    <property type="component" value="Unassembled WGS sequence"/>
</dbReference>
<keyword evidence="14" id="KW-1185">Reference proteome</keyword>
<comment type="cofactor">
    <cofactor evidence="1">
        <name>heme</name>
        <dbReference type="ChEBI" id="CHEBI:30413"/>
    </cofactor>
</comment>
<comment type="subcellular location">
    <subcellularLocation>
        <location evidence="2">Membrane</location>
        <topology evidence="2">Single-pass membrane protein</topology>
    </subcellularLocation>
</comment>
<keyword evidence="7 12" id="KW-1133">Transmembrane helix</keyword>
<evidence type="ECO:0000313" key="13">
    <source>
        <dbReference type="EMBL" id="KAH9834632.1"/>
    </source>
</evidence>
<evidence type="ECO:0000256" key="9">
    <source>
        <dbReference type="ARBA" id="ARBA00023004"/>
    </source>
</evidence>
<dbReference type="InterPro" id="IPR036396">
    <property type="entry name" value="Cyt_P450_sf"/>
</dbReference>
<evidence type="ECO:0000256" key="5">
    <source>
        <dbReference type="ARBA" id="ARBA00022692"/>
    </source>
</evidence>
<keyword evidence="8" id="KW-0560">Oxidoreductase</keyword>
<evidence type="ECO:0000256" key="3">
    <source>
        <dbReference type="ARBA" id="ARBA00010617"/>
    </source>
</evidence>
<comment type="caution">
    <text evidence="13">The sequence shown here is derived from an EMBL/GenBank/DDBJ whole genome shotgun (WGS) entry which is preliminary data.</text>
</comment>
<keyword evidence="6" id="KW-0479">Metal-binding</keyword>
<feature type="transmembrane region" description="Helical" evidence="12">
    <location>
        <begin position="6"/>
        <end position="23"/>
    </location>
</feature>
<dbReference type="RefSeq" id="XP_047777163.1">
    <property type="nucleotide sequence ID" value="XM_047927666.1"/>
</dbReference>
<dbReference type="SUPFAM" id="SSF48264">
    <property type="entry name" value="Cytochrome P450"/>
    <property type="match status" value="1"/>
</dbReference>
<evidence type="ECO:0000256" key="11">
    <source>
        <dbReference type="ARBA" id="ARBA00023136"/>
    </source>
</evidence>
<reference evidence="13 14" key="1">
    <citation type="journal article" date="2021" name="Environ. Microbiol.">
        <title>Gene family expansions and transcriptome signatures uncover fungal adaptations to wood decay.</title>
        <authorList>
            <person name="Hage H."/>
            <person name="Miyauchi S."/>
            <person name="Viragh M."/>
            <person name="Drula E."/>
            <person name="Min B."/>
            <person name="Chaduli D."/>
            <person name="Navarro D."/>
            <person name="Favel A."/>
            <person name="Norest M."/>
            <person name="Lesage-Meessen L."/>
            <person name="Balint B."/>
            <person name="Merenyi Z."/>
            <person name="de Eugenio L."/>
            <person name="Morin E."/>
            <person name="Martinez A.T."/>
            <person name="Baldrian P."/>
            <person name="Stursova M."/>
            <person name="Martinez M.J."/>
            <person name="Novotny C."/>
            <person name="Magnuson J.K."/>
            <person name="Spatafora J.W."/>
            <person name="Maurice S."/>
            <person name="Pangilinan J."/>
            <person name="Andreopoulos W."/>
            <person name="LaButti K."/>
            <person name="Hundley H."/>
            <person name="Na H."/>
            <person name="Kuo A."/>
            <person name="Barry K."/>
            <person name="Lipzen A."/>
            <person name="Henrissat B."/>
            <person name="Riley R."/>
            <person name="Ahrendt S."/>
            <person name="Nagy L.G."/>
            <person name="Grigoriev I.V."/>
            <person name="Martin F."/>
            <person name="Rosso M.N."/>
        </authorList>
    </citation>
    <scope>NUCLEOTIDE SEQUENCE [LARGE SCALE GENOMIC DNA]</scope>
    <source>
        <strain evidence="13 14">CIRM-BRFM 1785</strain>
    </source>
</reference>
<evidence type="ECO:0000256" key="7">
    <source>
        <dbReference type="ARBA" id="ARBA00022989"/>
    </source>
</evidence>
<keyword evidence="10" id="KW-0503">Monooxygenase</keyword>
<keyword evidence="5 12" id="KW-0812">Transmembrane</keyword>
<keyword evidence="11 12" id="KW-0472">Membrane</keyword>
<dbReference type="InterPro" id="IPR001128">
    <property type="entry name" value="Cyt_P450"/>
</dbReference>
<keyword evidence="9" id="KW-0408">Iron</keyword>
<protein>
    <recommendedName>
        <fullName evidence="15">Cytochrome P450</fullName>
    </recommendedName>
</protein>
<comment type="similarity">
    <text evidence="3">Belongs to the cytochrome P450 family.</text>
</comment>
<evidence type="ECO:0000256" key="4">
    <source>
        <dbReference type="ARBA" id="ARBA00022617"/>
    </source>
</evidence>
<keyword evidence="4" id="KW-0349">Heme</keyword>
<evidence type="ECO:0000313" key="14">
    <source>
        <dbReference type="Proteomes" id="UP000814176"/>
    </source>
</evidence>
<evidence type="ECO:0000256" key="2">
    <source>
        <dbReference type="ARBA" id="ARBA00004167"/>
    </source>
</evidence>
<dbReference type="InterPro" id="IPR050364">
    <property type="entry name" value="Cytochrome_P450_fung"/>
</dbReference>
<dbReference type="PANTHER" id="PTHR46300:SF7">
    <property type="entry name" value="P450, PUTATIVE (EUROFUNG)-RELATED"/>
    <property type="match status" value="1"/>
</dbReference>
<name>A0ABQ8KBJ3_9APHY</name>
<evidence type="ECO:0000256" key="8">
    <source>
        <dbReference type="ARBA" id="ARBA00023002"/>
    </source>
</evidence>
<dbReference type="EMBL" id="JADCUA010000015">
    <property type="protein sequence ID" value="KAH9834632.1"/>
    <property type="molecule type" value="Genomic_DNA"/>
</dbReference>
<proteinExistence type="inferred from homology"/>
<accession>A0ABQ8KBJ3</accession>
<dbReference type="GeneID" id="72008398"/>
<evidence type="ECO:0000256" key="6">
    <source>
        <dbReference type="ARBA" id="ARBA00022723"/>
    </source>
</evidence>